<proteinExistence type="predicted"/>
<dbReference type="GO" id="GO:0016787">
    <property type="term" value="F:hydrolase activity"/>
    <property type="evidence" value="ECO:0007669"/>
    <property type="project" value="UniProtKB-KW"/>
</dbReference>
<dbReference type="Gene3D" id="3.40.50.300">
    <property type="entry name" value="P-loop containing nucleotide triphosphate hydrolases"/>
    <property type="match status" value="1"/>
</dbReference>
<comment type="caution">
    <text evidence="2">The sequence shown here is derived from an EMBL/GenBank/DDBJ whole genome shotgun (WGS) entry which is preliminary data.</text>
</comment>
<gene>
    <name evidence="2" type="primary">soj_2</name>
    <name evidence="2" type="ORF">SIID45300_02929</name>
</gene>
<dbReference type="InterPro" id="IPR025669">
    <property type="entry name" value="AAA_dom"/>
</dbReference>
<dbReference type="Proteomes" id="UP001628193">
    <property type="component" value="Unassembled WGS sequence"/>
</dbReference>
<dbReference type="EMBL" id="BAAFGK010000005">
    <property type="protein sequence ID" value="GAB0058578.1"/>
    <property type="molecule type" value="Genomic_DNA"/>
</dbReference>
<keyword evidence="2" id="KW-0378">Hydrolase</keyword>
<accession>A0ABQ0CCF8</accession>
<reference evidence="2 3" key="1">
    <citation type="submission" date="2024-05" db="EMBL/GenBank/DDBJ databases">
        <authorList>
            <consortium name="Candidatus Magnetaquicoccaceae bacterium FCR-1 genome sequencing consortium"/>
            <person name="Shimoshige H."/>
            <person name="Shimamura S."/>
            <person name="Taoka A."/>
            <person name="Kobayashi H."/>
            <person name="Maekawa T."/>
        </authorList>
    </citation>
    <scope>NUCLEOTIDE SEQUENCE [LARGE SCALE GENOMIC DNA]</scope>
    <source>
        <strain evidence="2 3">FCR-1</strain>
    </source>
</reference>
<dbReference type="CDD" id="cd02042">
    <property type="entry name" value="ParAB_family"/>
    <property type="match status" value="1"/>
</dbReference>
<dbReference type="EC" id="3.6.-.-" evidence="2"/>
<dbReference type="RefSeq" id="WP_420906299.1">
    <property type="nucleotide sequence ID" value="NZ_BAAFGK010000005.1"/>
</dbReference>
<reference evidence="2 3" key="2">
    <citation type="submission" date="2024-09" db="EMBL/GenBank/DDBJ databases">
        <title>Draft genome sequence of Candidatus Magnetaquicoccaceae bacterium FCR-1.</title>
        <authorList>
            <person name="Shimoshige H."/>
            <person name="Shimamura S."/>
            <person name="Taoka A."/>
            <person name="Kobayashi H."/>
            <person name="Maekawa T."/>
        </authorList>
    </citation>
    <scope>NUCLEOTIDE SEQUENCE [LARGE SCALE GENOMIC DNA]</scope>
    <source>
        <strain evidence="2 3">FCR-1</strain>
    </source>
</reference>
<evidence type="ECO:0000313" key="3">
    <source>
        <dbReference type="Proteomes" id="UP001628193"/>
    </source>
</evidence>
<dbReference type="PANTHER" id="PTHR13696:SF52">
    <property type="entry name" value="PARA FAMILY PROTEIN CT_582"/>
    <property type="match status" value="1"/>
</dbReference>
<protein>
    <submittedName>
        <fullName evidence="2">Sporulation initiation inhibitor protein Soj</fullName>
        <ecNumber evidence="2">3.6.-.-</ecNumber>
    </submittedName>
</protein>
<evidence type="ECO:0000259" key="1">
    <source>
        <dbReference type="Pfam" id="PF13614"/>
    </source>
</evidence>
<feature type="domain" description="AAA" evidence="1">
    <location>
        <begin position="3"/>
        <end position="179"/>
    </location>
</feature>
<sequence>MKQIIAIVNRKGGVGKTTTAVNLAATFAATGKRTLLVDFDPQGNTTTAFGISKESNLPTVYDVLTGQASWKEATRAIVGSGMLGVIPSTADLSGAEVELVNTKSREYRLRERLKSLEGEYDTILVDCPPSLGLLTLNALAAAHGVLIPLQCEYYAMEGLSQVLRTMEIIKKSIHRSLEMEGILLTMYDQLNPSNLAIEQEVRHHFASQTFATIIPRDPNLSIAPSVGRPGVWYHPWSAGSRAYLQLTLELQHKD</sequence>
<dbReference type="Pfam" id="PF13614">
    <property type="entry name" value="AAA_31"/>
    <property type="match status" value="1"/>
</dbReference>
<dbReference type="PANTHER" id="PTHR13696">
    <property type="entry name" value="P-LOOP CONTAINING NUCLEOSIDE TRIPHOSPHATE HYDROLASE"/>
    <property type="match status" value="1"/>
</dbReference>
<name>A0ABQ0CCF8_9PROT</name>
<dbReference type="InterPro" id="IPR050678">
    <property type="entry name" value="DNA_Partitioning_ATPase"/>
</dbReference>
<keyword evidence="3" id="KW-1185">Reference proteome</keyword>
<dbReference type="SUPFAM" id="SSF52540">
    <property type="entry name" value="P-loop containing nucleoside triphosphate hydrolases"/>
    <property type="match status" value="1"/>
</dbReference>
<evidence type="ECO:0000313" key="2">
    <source>
        <dbReference type="EMBL" id="GAB0058578.1"/>
    </source>
</evidence>
<organism evidence="2 3">
    <name type="scientific">Candidatus Magnetaquiglobus chichijimensis</name>
    <dbReference type="NCBI Taxonomy" id="3141448"/>
    <lineage>
        <taxon>Bacteria</taxon>
        <taxon>Pseudomonadati</taxon>
        <taxon>Pseudomonadota</taxon>
        <taxon>Magnetococcia</taxon>
        <taxon>Magnetococcales</taxon>
        <taxon>Candidatus Magnetaquicoccaceae</taxon>
        <taxon>Candidatus Magnetaquiglobus</taxon>
    </lineage>
</organism>
<dbReference type="InterPro" id="IPR027417">
    <property type="entry name" value="P-loop_NTPase"/>
</dbReference>